<dbReference type="InterPro" id="IPR035367">
    <property type="entry name" value="Nrap_D2"/>
</dbReference>
<dbReference type="OrthoDB" id="10251401at2759"/>
<dbReference type="GO" id="GO:0005694">
    <property type="term" value="C:chromosome"/>
    <property type="evidence" value="ECO:0007669"/>
    <property type="project" value="UniProtKB-SubCell"/>
</dbReference>
<dbReference type="AlphaFoldDB" id="A0A6G0Z4R5"/>
<accession>A0A6G0Z4R5</accession>
<evidence type="ECO:0000256" key="5">
    <source>
        <dbReference type="ARBA" id="ARBA00022454"/>
    </source>
</evidence>
<feature type="domain" description="Nrap protein" evidence="13">
    <location>
        <begin position="298"/>
        <end position="441"/>
    </location>
</feature>
<comment type="function">
    <text evidence="8">Part of the small subunit (SSU) processome, first precursor of the small eukaryotic ribosomal subunit. During the assembly of the SSU processome in the nucleolus, many ribosome biogenesis factors, an RNA chaperone and ribosomal proteins associate with the nascent pre-rRNA and work in concert to generate RNA folding, modifications, rearrangements and cleavage as well as targeted degradation of pre-ribosomal RNA by the RNA exosome.</text>
</comment>
<feature type="region of interest" description="Disordered" evidence="11">
    <location>
        <begin position="1"/>
        <end position="36"/>
    </location>
</feature>
<evidence type="ECO:0000259" key="14">
    <source>
        <dbReference type="Pfam" id="PF17404"/>
    </source>
</evidence>
<evidence type="ECO:0000259" key="12">
    <source>
        <dbReference type="Pfam" id="PF03813"/>
    </source>
</evidence>
<dbReference type="Gene3D" id="1.10.1410.10">
    <property type="match status" value="2"/>
</dbReference>
<evidence type="ECO:0000256" key="1">
    <source>
        <dbReference type="ARBA" id="ARBA00004286"/>
    </source>
</evidence>
<evidence type="ECO:0000313" key="19">
    <source>
        <dbReference type="Proteomes" id="UP000478052"/>
    </source>
</evidence>
<dbReference type="InterPro" id="IPR005554">
    <property type="entry name" value="NOL6/Upt22"/>
</dbReference>
<feature type="domain" description="Nrap protein" evidence="12">
    <location>
        <begin position="152"/>
        <end position="292"/>
    </location>
</feature>
<evidence type="ECO:0000259" key="15">
    <source>
        <dbReference type="Pfam" id="PF17405"/>
    </source>
</evidence>
<dbReference type="PANTHER" id="PTHR17972:SF0">
    <property type="entry name" value="NUCLEOLAR PROTEIN 6"/>
    <property type="match status" value="1"/>
</dbReference>
<comment type="similarity">
    <text evidence="3 10">Belongs to the NRAP family.</text>
</comment>
<evidence type="ECO:0000313" key="18">
    <source>
        <dbReference type="EMBL" id="KAF0765464.1"/>
    </source>
</evidence>
<dbReference type="PANTHER" id="PTHR17972">
    <property type="entry name" value="NUCLEOLAR RNA-ASSOCIATED PROTEIN"/>
    <property type="match status" value="1"/>
</dbReference>
<dbReference type="InterPro" id="IPR035368">
    <property type="entry name" value="Nrap_D3"/>
</dbReference>
<dbReference type="Pfam" id="PF17405">
    <property type="entry name" value="Nrap_D4"/>
    <property type="match status" value="1"/>
</dbReference>
<evidence type="ECO:0000256" key="10">
    <source>
        <dbReference type="RuleBase" id="RU364032"/>
    </source>
</evidence>
<keyword evidence="5" id="KW-0158">Chromosome</keyword>
<evidence type="ECO:0000259" key="16">
    <source>
        <dbReference type="Pfam" id="PF17406"/>
    </source>
</evidence>
<dbReference type="GO" id="GO:0032545">
    <property type="term" value="C:CURI complex"/>
    <property type="evidence" value="ECO:0007669"/>
    <property type="project" value="TreeGrafter"/>
</dbReference>
<dbReference type="Pfam" id="PF17406">
    <property type="entry name" value="Nrap_D5"/>
    <property type="match status" value="1"/>
</dbReference>
<dbReference type="InterPro" id="IPR035370">
    <property type="entry name" value="Nrap_D5"/>
</dbReference>
<dbReference type="Gene3D" id="3.30.70.3030">
    <property type="match status" value="1"/>
</dbReference>
<evidence type="ECO:0000256" key="8">
    <source>
        <dbReference type="ARBA" id="ARBA00035000"/>
    </source>
</evidence>
<reference evidence="18 19" key="1">
    <citation type="submission" date="2019-08" db="EMBL/GenBank/DDBJ databases">
        <title>Whole genome of Aphis craccivora.</title>
        <authorList>
            <person name="Voronova N.V."/>
            <person name="Shulinski R.S."/>
            <person name="Bandarenka Y.V."/>
            <person name="Zhorov D.G."/>
            <person name="Warner D."/>
        </authorList>
    </citation>
    <scope>NUCLEOTIDE SEQUENCE [LARGE SCALE GENOMIC DNA]</scope>
    <source>
        <strain evidence="18">180601</strain>
        <tissue evidence="18">Whole Body</tissue>
    </source>
</reference>
<evidence type="ECO:0000256" key="9">
    <source>
        <dbReference type="ARBA" id="ARBA00035020"/>
    </source>
</evidence>
<comment type="subcellular location">
    <subcellularLocation>
        <location evidence="1">Chromosome</location>
    </subcellularLocation>
    <subcellularLocation>
        <location evidence="2 10">Nucleus</location>
        <location evidence="2 10">Nucleolus</location>
    </subcellularLocation>
</comment>
<comment type="subunit">
    <text evidence="9">Part of the small subunit (SSU) processome, composed of more than 70 proteins and the RNA chaperone small nucleolar RNA (snoRNA) U3.</text>
</comment>
<evidence type="ECO:0000256" key="4">
    <source>
        <dbReference type="ARBA" id="ARBA00016437"/>
    </source>
</evidence>
<sequence>MTLDTISTMELTNGDECGKKRKKKQNPDGGKRIKPPTAEELNKLRETENLFLSNMFRLQIDEMLKEVKPKQSTLDKIQEWFDKFSIAVLQDMDTTDYKKELLSNMNVSEINTPFHLNPQNNTDGTFRFTKPCSVKIVGSHSLGTSIMPLIKVDISIVMGKNFFHKKDYADEKYLRKKAFYLHCLAKELMKIPFMIDNDDVQFSFGSQSYYLPSLIVKPIGTLGKKCCFCLRVVPEKDIYSLHKFSPNTNNINGQCLNVNNTDSKNYSTPYYNSLILQDLVMDENEILLKEIIEINQNVQDALILLKIWIAQKNLGGIGNITNYILSMYVVYLFKKHKINKFMSSYQIIRNVWLNLGQSNWHNDGITLVDNESKKDNNLKLPLMSDYHSSFQVVFVDSSGYLNLCANVFKSNYIHIKNESNFAVEMLDNSNMNSFPCLFLTKASFLQQFDHFINFNDIKIIKDIVSQHSVKKLKLDLREDLALQFQQIIEPLLLSSLGDRITDMCFNVFQDSVVMGKTQEPFSNFLIGLKLNTQKANSVVERGPIANLPEVAKEFRSFWGEKSQLRRFKDGDVCEAVVWADSKVAISKKRCIIRDIVKYVFLHKLSISSEKFIYIADQAESVLENPFIMPVGFDYSTGEAASLCCIDNFNDVGKLIRQLEGLPLTVSSVQGVSSVLRYADVIPPLSRTHVDNKKQRKTKGNCILAPTDEEMKIAPGFVKPIEGVLQFATSGKWPNELNAVKRMITAFYINLAARLQKDCNLTCQPFVNHIDIMKNGFVFRFRIYYPGEVSLLKKELMPDGMIRYRDTEESLYLERSMVQLPTLTSSLHGLSVQYPSYGPTCCLAKRWLRSQLIDNFHFPEMCIELLVASYFLQPEPFKVTCQPTIGFLHFLRKLATTDWFREFIVINFNNDIPKDHISSLECSIASQQKNSPRPAMLLVTPYDLDGTSWTKEGPSFTILARLMHLSRKALDIAEESLLKNGTVENLKQIFRPSLDKYDILIRLRNIMNPLRHMAVDAKMAKIYSLEPPEDKEKIPIVGLNPVQELLNVLRDSYSEYALFFHDTYGGNVIGVVFKPNVFNKVDFKVTHVNGQKLHKSSSNIKQVEFNLDAFIEDIDVHGGFIVKEVEKYTERSDECIDFTMIP</sequence>
<dbReference type="FunFam" id="1.10.1410.10:FF:000006">
    <property type="entry name" value="Nucleolar protein 6"/>
    <property type="match status" value="1"/>
</dbReference>
<feature type="domain" description="Nrap protein" evidence="17">
    <location>
        <begin position="993"/>
        <end position="1124"/>
    </location>
</feature>
<evidence type="ECO:0000256" key="7">
    <source>
        <dbReference type="ARBA" id="ARBA00023242"/>
    </source>
</evidence>
<evidence type="ECO:0000259" key="17">
    <source>
        <dbReference type="Pfam" id="PF17407"/>
    </source>
</evidence>
<organism evidence="18 19">
    <name type="scientific">Aphis craccivora</name>
    <name type="common">Cowpea aphid</name>
    <dbReference type="NCBI Taxonomy" id="307492"/>
    <lineage>
        <taxon>Eukaryota</taxon>
        <taxon>Metazoa</taxon>
        <taxon>Ecdysozoa</taxon>
        <taxon>Arthropoda</taxon>
        <taxon>Hexapoda</taxon>
        <taxon>Insecta</taxon>
        <taxon>Pterygota</taxon>
        <taxon>Neoptera</taxon>
        <taxon>Paraneoptera</taxon>
        <taxon>Hemiptera</taxon>
        <taxon>Sternorrhyncha</taxon>
        <taxon>Aphidomorpha</taxon>
        <taxon>Aphidoidea</taxon>
        <taxon>Aphididae</taxon>
        <taxon>Aphidini</taxon>
        <taxon>Aphis</taxon>
        <taxon>Aphis</taxon>
    </lineage>
</organism>
<dbReference type="Proteomes" id="UP000478052">
    <property type="component" value="Unassembled WGS sequence"/>
</dbReference>
<keyword evidence="7 10" id="KW-0539">Nucleus</keyword>
<gene>
    <name evidence="18" type="ORF">FWK35_00007910</name>
</gene>
<dbReference type="GO" id="GO:0006364">
    <property type="term" value="P:rRNA processing"/>
    <property type="evidence" value="ECO:0007669"/>
    <property type="project" value="TreeGrafter"/>
</dbReference>
<dbReference type="EMBL" id="VUJU01001394">
    <property type="protein sequence ID" value="KAF0765464.1"/>
    <property type="molecule type" value="Genomic_DNA"/>
</dbReference>
<feature type="domain" description="Nrap protein" evidence="16">
    <location>
        <begin position="833"/>
        <end position="991"/>
    </location>
</feature>
<evidence type="ECO:0000256" key="2">
    <source>
        <dbReference type="ARBA" id="ARBA00004604"/>
    </source>
</evidence>
<dbReference type="GO" id="GO:0032040">
    <property type="term" value="C:small-subunit processome"/>
    <property type="evidence" value="ECO:0007669"/>
    <property type="project" value="TreeGrafter"/>
</dbReference>
<keyword evidence="19" id="KW-1185">Reference proteome</keyword>
<evidence type="ECO:0000256" key="11">
    <source>
        <dbReference type="SAM" id="MobiDB-lite"/>
    </source>
</evidence>
<dbReference type="Pfam" id="PF03813">
    <property type="entry name" value="Nrap"/>
    <property type="match status" value="1"/>
</dbReference>
<dbReference type="InterPro" id="IPR035369">
    <property type="entry name" value="Nrap_D4"/>
</dbReference>
<evidence type="ECO:0000256" key="3">
    <source>
        <dbReference type="ARBA" id="ARBA00006674"/>
    </source>
</evidence>
<dbReference type="Pfam" id="PF17407">
    <property type="entry name" value="Nrap_D6"/>
    <property type="match status" value="1"/>
</dbReference>
<dbReference type="GO" id="GO:0006409">
    <property type="term" value="P:tRNA export from nucleus"/>
    <property type="evidence" value="ECO:0007669"/>
    <property type="project" value="TreeGrafter"/>
</dbReference>
<feature type="domain" description="Nrap protein" evidence="14">
    <location>
        <begin position="445"/>
        <end position="604"/>
    </location>
</feature>
<keyword evidence="6 10" id="KW-0694">RNA-binding</keyword>
<dbReference type="InterPro" id="IPR035371">
    <property type="entry name" value="Nrap_D6"/>
</dbReference>
<dbReference type="InterPro" id="IPR035082">
    <property type="entry name" value="Nrap_D1"/>
</dbReference>
<comment type="caution">
    <text evidence="18">The sequence shown here is derived from an EMBL/GenBank/DDBJ whole genome shotgun (WGS) entry which is preliminary data.</text>
</comment>
<dbReference type="GO" id="GO:0003723">
    <property type="term" value="F:RNA binding"/>
    <property type="evidence" value="ECO:0007669"/>
    <property type="project" value="UniProtKB-KW"/>
</dbReference>
<feature type="domain" description="Nrap protein" evidence="15">
    <location>
        <begin position="634"/>
        <end position="830"/>
    </location>
</feature>
<name>A0A6G0Z4R5_APHCR</name>
<evidence type="ECO:0000259" key="13">
    <source>
        <dbReference type="Pfam" id="PF17403"/>
    </source>
</evidence>
<evidence type="ECO:0000256" key="6">
    <source>
        <dbReference type="ARBA" id="ARBA00022884"/>
    </source>
</evidence>
<dbReference type="GO" id="GO:0034456">
    <property type="term" value="C:UTP-C complex"/>
    <property type="evidence" value="ECO:0007669"/>
    <property type="project" value="TreeGrafter"/>
</dbReference>
<protein>
    <recommendedName>
        <fullName evidence="4 10">Nucleolar protein 6</fullName>
    </recommendedName>
</protein>
<proteinExistence type="inferred from homology"/>
<dbReference type="Pfam" id="PF17404">
    <property type="entry name" value="Nrap_D3"/>
    <property type="match status" value="1"/>
</dbReference>
<feature type="compositionally biased region" description="Polar residues" evidence="11">
    <location>
        <begin position="1"/>
        <end position="11"/>
    </location>
</feature>
<dbReference type="Pfam" id="PF17403">
    <property type="entry name" value="Nrap_D2"/>
    <property type="match status" value="1"/>
</dbReference>